<dbReference type="FunFam" id="3.40.50.300:FF:000102">
    <property type="entry name" value="RNA helicase, activating signal cointegrator 1"/>
    <property type="match status" value="1"/>
</dbReference>
<dbReference type="PROSITE" id="PS51194">
    <property type="entry name" value="HELICASE_CTER"/>
    <property type="match status" value="1"/>
</dbReference>
<evidence type="ECO:0000256" key="7">
    <source>
        <dbReference type="ARBA" id="ARBA00022840"/>
    </source>
</evidence>
<feature type="compositionally biased region" description="Acidic residues" evidence="10">
    <location>
        <begin position="238"/>
        <end position="265"/>
    </location>
</feature>
<dbReference type="InterPro" id="IPR035892">
    <property type="entry name" value="C2_domain_sf"/>
</dbReference>
<feature type="region of interest" description="Disordered" evidence="10">
    <location>
        <begin position="2148"/>
        <end position="2173"/>
    </location>
</feature>
<dbReference type="CDD" id="cd18795">
    <property type="entry name" value="SF2_C_Ski2"/>
    <property type="match status" value="1"/>
</dbReference>
<comment type="catalytic activity">
    <reaction evidence="9">
        <text>ATP + H2O = ADP + phosphate + H(+)</text>
        <dbReference type="Rhea" id="RHEA:13065"/>
        <dbReference type="ChEBI" id="CHEBI:15377"/>
        <dbReference type="ChEBI" id="CHEBI:15378"/>
        <dbReference type="ChEBI" id="CHEBI:30616"/>
        <dbReference type="ChEBI" id="CHEBI:43474"/>
        <dbReference type="ChEBI" id="CHEBI:456216"/>
        <dbReference type="EC" id="3.6.4.13"/>
    </reaction>
</comment>
<dbReference type="InterPro" id="IPR057842">
    <property type="entry name" value="WH_MER3"/>
</dbReference>
<dbReference type="SMART" id="SM00490">
    <property type="entry name" value="HELICc"/>
    <property type="match status" value="2"/>
</dbReference>
<dbReference type="Gene3D" id="3.40.50.300">
    <property type="entry name" value="P-loop containing nucleotide triphosphate hydrolases"/>
    <property type="match status" value="4"/>
</dbReference>
<dbReference type="InterPro" id="IPR036388">
    <property type="entry name" value="WH-like_DNA-bd_sf"/>
</dbReference>
<dbReference type="InterPro" id="IPR014756">
    <property type="entry name" value="Ig_E-set"/>
</dbReference>
<keyword evidence="7" id="KW-0067">ATP-binding</keyword>
<dbReference type="Gene3D" id="1.10.10.10">
    <property type="entry name" value="Winged helix-like DNA-binding domain superfamily/Winged helix DNA-binding domain"/>
    <property type="match status" value="2"/>
</dbReference>
<feature type="region of interest" description="Disordered" evidence="10">
    <location>
        <begin position="218"/>
        <end position="265"/>
    </location>
</feature>
<keyword evidence="6" id="KW-0347">Helicase</keyword>
<dbReference type="PIRSF" id="PIRSF039073">
    <property type="entry name" value="BRR2"/>
    <property type="match status" value="1"/>
</dbReference>
<dbReference type="FunFam" id="1.10.10.10:FF:000024">
    <property type="entry name" value="U5 small nuclear ribonucleoprotein helicase"/>
    <property type="match status" value="1"/>
</dbReference>
<keyword evidence="8" id="KW-0539">Nucleus</keyword>
<dbReference type="GO" id="GO:0000712">
    <property type="term" value="P:resolution of meiotic recombination intermediates"/>
    <property type="evidence" value="ECO:0007669"/>
    <property type="project" value="TreeGrafter"/>
</dbReference>
<sequence>MSGNKKGGAGGRDLSQFNYGAMSSLVVNQDRSVYRSDEPTGVAESLVGRINPKEMGSRVIREAPKDLEKKKAKSKLTSADEVEKSIRRAQEKSTARFGAADVLESVAQMEGLRYKPRTAETREVYELLLGLTHQILGDQTQEVIRSAADTVLENLKDEDLKEFDKKKEVESVFGPLSENIWSQLVNLSKKVTDYGEEEEGQQTDDRQQAVDQEGVAVLFEDDDEEDEDEGFEVKGRDSEDEDEDSEGEEEDESEVEEGDGDVDENDALVLGKEAKAAKSKSDKVSPHEVDAFWLQRLISTSYPDPVQSSDFTSKALEFLGSEMELRDLENSLAEMFGYENFELVTTLTKNREVIVWCTKLARSSDEEKQDVEVAMREKGVGYILRELRGGVRKAQPAGLEEQIPVVPTKATLAPGSVAQPRRVIDIDSLIFTEGAHLMSRKKVKLPEGSFKRQMKGYEEIHVPEPKKREIQEGELVSIDKMPHWTHPVWASVNTTRLNTIQSKVFPIAFGSNEPMLICAPTGAGKTNCAALTMLRCIEQFRDPDTGYIDRDSFKIIYVSPMKALVQEQVSAFNKRFAALDIRVAELTGDSQLTKQQISETQIIVTTPEKWDVITRKSTDTSYTNLVRLIIVDEIHLLHDDRGPVLESILSRTIRKMDQTHDDVRVVGLSATLPNYKDVAAFLRVDPKKGLFFFDAAYRPVGLKQQFIGVTEKKAIKRFQVMNEVCYEKCLNYAGKSQTLVFVHSRKETAKTAKFLKEMAMEKETLTQFINPEGSSREVLLAEAAQCKNPDLKELLPFGFGIHHAGMTREDRLVVEELFASGHIQVLCCTATLAWGVNLPAHTVIIKGTQIYNPEKGKWCELSPQDVLQMLGRAGRPQFDTFGEGIIITNHGELQYYTSLMNQQLPIESQFVSRMVDNLNAEIVLGSVRNRDEGVQWLGYTYLYVRMLGSPALYNVGADYMEGDAALVQKRADLIHSAAVLLEKGGLIKYDRTTGVFHSTDLGRIASHYYVAYTSMSVYNKHLKPNLTAIDLFRVFALSNEFKLIPVRQEEKLELAKLIERVPIPVKEGVDEPVSKINVLLQAYISQLKLGGFDIVTDMVFIQQSAGRIIRAMFEICLKKGWSAPMRAALDLCKMVERRMWKSMSPLRQFPRIRQEIITKAERKEFPWHRYFDLDAAELGELLGLPKSGQFIESLVHKFPRLDLQAHVLPLTRSLLKINVTITPDFVWDRDIHGSTQAFWIIVEDVDGEKILFHDTFVLRERFAQDEHYVTITVPISEPVPPNYYISVISDRWLQSETRLPISFQHLIRPEPFPAHTALLDLQPLPVSALHNKTFESLYSFHQFNKIQTQVFQALFTTDDNVFIGAPTGSGKTICAEFALLRLWSKRDPPRAVCIEPYQEMVDMRVAEWSEKFSSLEKEVVALTGESTADLALLRKADIVVCTPNQWDLLSRRWKTRKDVQNIGLLIADELQLIGGDVGSTYEVIVSRTRYVSQQTGTPTRIIACSVSLSNAKDLGDWIGATSQTIFNFSPSARPLPLEVHIQSFNVPHFPSLMLQMAKPAYLSIIEHSKNKPTICFVSSRKQCKLTANDLLTYCLSDLDEGEQSKFLNVEKDDLEPHLERLDDKDLAETLRYGIGYYHEALSKIDKRIVTALFEEGAIKVLVASKDTAWSLPVTSYMVIVMGVQSFDGQEHRYVDYAIADVLQMLGRACRPSIDNSSKCILMMQQTRKDFFKKFLEEALPVESSLPSYLHDHFNAEIVAKTIENKQDAVDWCTWTWFYRRLMQNPGFYNLQGTTPTHVADYLSELVETTLNDLVASDCIIIQDEMDTLPNNLGMIASFYYISYVTVETFSASIKETTKLKGLLEIVSSAHEFESIPIRHHEDTILQRIYDRVPVKVAKADYNSPYFKTYLLLQAHFSRMTLPPDLIIDQQLILTKVIGLLSACVDVMSSKSYLNCLGAMDLTQMCVQAIWDRDSPLKQVPYFDQDILNKFKNKNLDSVYDIMELEDEERSDLLSGLNEKQLMRVAKFVNSYPNLEVSYSIQDKDSITSSDSIVLNVTLDKEDSEEEEDSAENSQVADATYYPGKKMISWWIVLGDNLSKQLYAIKKITMNKNKLNSKLEFNLNQGEYKNLKLYLICDSYSGADQDFDLEPLTVAEGEDSSDEDDDSDEEMDQD</sequence>
<evidence type="ECO:0000256" key="5">
    <source>
        <dbReference type="ARBA" id="ARBA00022801"/>
    </source>
</evidence>
<keyword evidence="4" id="KW-0547">Nucleotide-binding</keyword>
<dbReference type="FunFam" id="1.10.150.20:FF:000004">
    <property type="entry name" value="U5 small nuclear ribonucleoprotein helicase"/>
    <property type="match status" value="1"/>
</dbReference>
<dbReference type="FunFam" id="1.10.10.10:FF:000012">
    <property type="entry name" value="U5 small nuclear ribonucleoprotein helicase"/>
    <property type="match status" value="1"/>
</dbReference>
<dbReference type="RefSeq" id="XP_066074161.1">
    <property type="nucleotide sequence ID" value="XM_066218064.1"/>
</dbReference>
<dbReference type="SMART" id="SM00973">
    <property type="entry name" value="Sec63"/>
    <property type="match status" value="2"/>
</dbReference>
<feature type="domain" description="Helicase ATP-binding" evidence="11">
    <location>
        <begin position="506"/>
        <end position="690"/>
    </location>
</feature>
<dbReference type="InterPro" id="IPR003593">
    <property type="entry name" value="AAA+_ATPase"/>
</dbReference>
<dbReference type="FunFam" id="3.40.50.300:FF:000062">
    <property type="entry name" value="U5 small nuclear ribonucleoprotein helicase"/>
    <property type="match status" value="1"/>
</dbReference>
<dbReference type="GO" id="GO:0005682">
    <property type="term" value="C:U5 snRNP"/>
    <property type="evidence" value="ECO:0007669"/>
    <property type="project" value="UniProtKB-ARBA"/>
</dbReference>
<organism evidence="13 14">
    <name type="scientific">Kwoniella dendrophila CBS 6074</name>
    <dbReference type="NCBI Taxonomy" id="1295534"/>
    <lineage>
        <taxon>Eukaryota</taxon>
        <taxon>Fungi</taxon>
        <taxon>Dikarya</taxon>
        <taxon>Basidiomycota</taxon>
        <taxon>Agaricomycotina</taxon>
        <taxon>Tremellomycetes</taxon>
        <taxon>Tremellales</taxon>
        <taxon>Cryptococcaceae</taxon>
        <taxon>Kwoniella</taxon>
    </lineage>
</organism>
<dbReference type="FunFam" id="1.10.150.20:FF:000013">
    <property type="entry name" value="U5 small nuclear ribonucleoprotein kDa helicase"/>
    <property type="match status" value="1"/>
</dbReference>
<dbReference type="InterPro" id="IPR001650">
    <property type="entry name" value="Helicase_C-like"/>
</dbReference>
<name>A0AAX4JR57_9TREE</name>
<evidence type="ECO:0000256" key="1">
    <source>
        <dbReference type="ARBA" id="ARBA00004123"/>
    </source>
</evidence>
<dbReference type="InterPro" id="IPR004179">
    <property type="entry name" value="Sec63-dom"/>
</dbReference>
<dbReference type="GeneID" id="91092959"/>
<gene>
    <name evidence="13" type="ORF">L201_002287</name>
</gene>
<dbReference type="InterPro" id="IPR041094">
    <property type="entry name" value="Brr2_helicase_PWI"/>
</dbReference>
<dbReference type="FunFam" id="2.60.40.150:FF:000004">
    <property type="entry name" value="RNA helicase, activating signal cointegrator 1"/>
    <property type="match status" value="1"/>
</dbReference>
<dbReference type="GO" id="GO:0005524">
    <property type="term" value="F:ATP binding"/>
    <property type="evidence" value="ECO:0007669"/>
    <property type="project" value="UniProtKB-KW"/>
</dbReference>
<dbReference type="InterPro" id="IPR014001">
    <property type="entry name" value="Helicase_ATP-bd"/>
</dbReference>
<dbReference type="SMART" id="SM00487">
    <property type="entry name" value="DEXDc"/>
    <property type="match status" value="2"/>
</dbReference>
<dbReference type="InterPro" id="IPR050474">
    <property type="entry name" value="Hel308_SKI2-like"/>
</dbReference>
<evidence type="ECO:0000313" key="13">
    <source>
        <dbReference type="EMBL" id="WWC87398.1"/>
    </source>
</evidence>
<dbReference type="SUPFAM" id="SSF52540">
    <property type="entry name" value="P-loop containing nucleoside triphosphate hydrolases"/>
    <property type="match status" value="3"/>
</dbReference>
<evidence type="ECO:0000313" key="14">
    <source>
        <dbReference type="Proteomes" id="UP001355207"/>
    </source>
</evidence>
<dbReference type="EMBL" id="CP144099">
    <property type="protein sequence ID" value="WWC87398.1"/>
    <property type="molecule type" value="Genomic_DNA"/>
</dbReference>
<feature type="domain" description="Helicase C-terminal" evidence="12">
    <location>
        <begin position="701"/>
        <end position="919"/>
    </location>
</feature>
<proteinExistence type="predicted"/>
<dbReference type="Pfam" id="PF18149">
    <property type="entry name" value="Helicase_PWI"/>
    <property type="match status" value="1"/>
</dbReference>
<dbReference type="Gene3D" id="1.10.3380.10">
    <property type="entry name" value="Sec63 N-terminal domain-like domain"/>
    <property type="match status" value="2"/>
</dbReference>
<feature type="domain" description="Helicase ATP-binding" evidence="11">
    <location>
        <begin position="1352"/>
        <end position="1526"/>
    </location>
</feature>
<evidence type="ECO:0000259" key="12">
    <source>
        <dbReference type="PROSITE" id="PS51194"/>
    </source>
</evidence>
<keyword evidence="5" id="KW-0378">Hydrolase</keyword>
<dbReference type="InterPro" id="IPR027417">
    <property type="entry name" value="P-loop_NTPase"/>
</dbReference>
<evidence type="ECO:0000256" key="2">
    <source>
        <dbReference type="ARBA" id="ARBA00012552"/>
    </source>
</evidence>
<dbReference type="GO" id="GO:0016787">
    <property type="term" value="F:hydrolase activity"/>
    <property type="evidence" value="ECO:0007669"/>
    <property type="project" value="UniProtKB-KW"/>
</dbReference>
<dbReference type="Pfam" id="PF00270">
    <property type="entry name" value="DEAD"/>
    <property type="match status" value="2"/>
</dbReference>
<evidence type="ECO:0000256" key="10">
    <source>
        <dbReference type="SAM" id="MobiDB-lite"/>
    </source>
</evidence>
<dbReference type="FunFam" id="3.40.50.300:FF:000368">
    <property type="entry name" value="U5 small nuclear ribonucleoprotein 200 kDa helicase"/>
    <property type="match status" value="1"/>
</dbReference>
<evidence type="ECO:0000256" key="3">
    <source>
        <dbReference type="ARBA" id="ARBA00022737"/>
    </source>
</evidence>
<keyword evidence="14" id="KW-1185">Reference proteome</keyword>
<reference evidence="13 14" key="1">
    <citation type="submission" date="2024-01" db="EMBL/GenBank/DDBJ databases">
        <title>Comparative genomics of Cryptococcus and Kwoniella reveals pathogenesis evolution and contrasting modes of karyotype evolution via chromosome fusion or intercentromeric recombination.</title>
        <authorList>
            <person name="Coelho M.A."/>
            <person name="David-Palma M."/>
            <person name="Shea T."/>
            <person name="Bowers K."/>
            <person name="McGinley-Smith S."/>
            <person name="Mohammad A.W."/>
            <person name="Gnirke A."/>
            <person name="Yurkov A.M."/>
            <person name="Nowrousian M."/>
            <person name="Sun S."/>
            <person name="Cuomo C.A."/>
            <person name="Heitman J."/>
        </authorList>
    </citation>
    <scope>NUCLEOTIDE SEQUENCE [LARGE SCALE GENOMIC DNA]</scope>
    <source>
        <strain evidence="13 14">CBS 6074</strain>
    </source>
</reference>
<evidence type="ECO:0000256" key="6">
    <source>
        <dbReference type="ARBA" id="ARBA00022806"/>
    </source>
</evidence>
<dbReference type="PANTHER" id="PTHR47961:SF4">
    <property type="entry name" value="ACTIVATING SIGNAL COINTEGRATOR 1 COMPLEX SUBUNIT 3"/>
    <property type="match status" value="1"/>
</dbReference>
<dbReference type="EC" id="3.6.4.13" evidence="2"/>
<dbReference type="Pfam" id="PF02889">
    <property type="entry name" value="Sec63"/>
    <property type="match status" value="2"/>
</dbReference>
<dbReference type="Pfam" id="PF23445">
    <property type="entry name" value="WHD_SNRNP200"/>
    <property type="match status" value="2"/>
</dbReference>
<dbReference type="InterPro" id="IPR036390">
    <property type="entry name" value="WH_DNA-bd_sf"/>
</dbReference>
<dbReference type="InterPro" id="IPR011545">
    <property type="entry name" value="DEAD/DEAH_box_helicase_dom"/>
</dbReference>
<feature type="compositionally biased region" description="Acidic residues" evidence="10">
    <location>
        <begin position="219"/>
        <end position="230"/>
    </location>
</feature>
<comment type="subcellular location">
    <subcellularLocation>
        <location evidence="1">Nucleus</location>
    </subcellularLocation>
</comment>
<accession>A0AAX4JR57</accession>
<dbReference type="FunFam" id="3.40.50.300:FF:000254">
    <property type="entry name" value="U5 small nuclear ribonucleoprotein helicase"/>
    <property type="match status" value="1"/>
</dbReference>
<dbReference type="SUPFAM" id="SSF81296">
    <property type="entry name" value="E set domains"/>
    <property type="match status" value="1"/>
</dbReference>
<dbReference type="PROSITE" id="PS51192">
    <property type="entry name" value="HELICASE_ATP_BIND_1"/>
    <property type="match status" value="2"/>
</dbReference>
<dbReference type="SUPFAM" id="SSF158702">
    <property type="entry name" value="Sec63 N-terminal domain-like"/>
    <property type="match status" value="2"/>
</dbReference>
<evidence type="ECO:0000259" key="11">
    <source>
        <dbReference type="PROSITE" id="PS51192"/>
    </source>
</evidence>
<dbReference type="FunFam" id="1.10.3380.10:FF:000020">
    <property type="entry name" value="Chromosome 10, whole genome shotgun sequence"/>
    <property type="match status" value="1"/>
</dbReference>
<dbReference type="Pfam" id="PF21188">
    <property type="entry name" value="BRR2_plug"/>
    <property type="match status" value="1"/>
</dbReference>
<dbReference type="GO" id="GO:0003678">
    <property type="term" value="F:DNA helicase activity"/>
    <property type="evidence" value="ECO:0007669"/>
    <property type="project" value="TreeGrafter"/>
</dbReference>
<dbReference type="GO" id="GO:0003724">
    <property type="term" value="F:RNA helicase activity"/>
    <property type="evidence" value="ECO:0007669"/>
    <property type="project" value="UniProtKB-EC"/>
</dbReference>
<dbReference type="GO" id="GO:0000393">
    <property type="term" value="P:spliceosomal conformational changes to generate catalytic conformation"/>
    <property type="evidence" value="ECO:0007669"/>
    <property type="project" value="UniProtKB-ARBA"/>
</dbReference>
<feature type="compositionally biased region" description="Acidic residues" evidence="10">
    <location>
        <begin position="2155"/>
        <end position="2173"/>
    </location>
</feature>
<evidence type="ECO:0000256" key="8">
    <source>
        <dbReference type="ARBA" id="ARBA00023242"/>
    </source>
</evidence>
<dbReference type="FunFam" id="2.60.40.150:FF:000133">
    <property type="entry name" value="Pre-mRNA splicing helicase, putative"/>
    <property type="match status" value="1"/>
</dbReference>
<dbReference type="Proteomes" id="UP001355207">
    <property type="component" value="Chromosome 2"/>
</dbReference>
<dbReference type="GO" id="GO:0003676">
    <property type="term" value="F:nucleic acid binding"/>
    <property type="evidence" value="ECO:0007669"/>
    <property type="project" value="InterPro"/>
</dbReference>
<dbReference type="SMART" id="SM00382">
    <property type="entry name" value="AAA"/>
    <property type="match status" value="2"/>
</dbReference>
<keyword evidence="3" id="KW-0677">Repeat</keyword>
<dbReference type="CDD" id="cd18021">
    <property type="entry name" value="DEXHc_Brr2_2"/>
    <property type="match status" value="1"/>
</dbReference>
<dbReference type="InterPro" id="IPR048863">
    <property type="entry name" value="BRR2_plug"/>
</dbReference>
<evidence type="ECO:0000256" key="4">
    <source>
        <dbReference type="ARBA" id="ARBA00022741"/>
    </source>
</evidence>
<evidence type="ECO:0000256" key="9">
    <source>
        <dbReference type="ARBA" id="ARBA00047984"/>
    </source>
</evidence>
<dbReference type="PANTHER" id="PTHR47961">
    <property type="entry name" value="DNA POLYMERASE THETA, PUTATIVE (AFU_ORTHOLOGUE AFUA_1G05260)-RELATED"/>
    <property type="match status" value="1"/>
</dbReference>
<protein>
    <recommendedName>
        <fullName evidence="2">RNA helicase</fullName>
        <ecNumber evidence="2">3.6.4.13</ecNumber>
    </recommendedName>
</protein>
<dbReference type="Pfam" id="PF00271">
    <property type="entry name" value="Helicase_C"/>
    <property type="match status" value="1"/>
</dbReference>
<dbReference type="Gene3D" id="2.60.40.150">
    <property type="entry name" value="C2 domain"/>
    <property type="match status" value="2"/>
</dbReference>
<dbReference type="Gene3D" id="1.10.150.20">
    <property type="entry name" value="5' to 3' exonuclease, C-terminal subdomain"/>
    <property type="match status" value="2"/>
</dbReference>
<feature type="region of interest" description="Disordered" evidence="10">
    <location>
        <begin position="64"/>
        <end position="84"/>
    </location>
</feature>
<dbReference type="FunFam" id="1.10.3380.10:FF:000001">
    <property type="entry name" value="U5 small nuclear ribonucleoprotein helicase"/>
    <property type="match status" value="1"/>
</dbReference>
<dbReference type="SUPFAM" id="SSF46785">
    <property type="entry name" value="Winged helix' DNA-binding domain"/>
    <property type="match status" value="2"/>
</dbReference>